<dbReference type="CDD" id="cd02064">
    <property type="entry name" value="FAD_synthetase_N"/>
    <property type="match status" value="1"/>
</dbReference>
<evidence type="ECO:0000256" key="12">
    <source>
        <dbReference type="ARBA" id="ARBA00023268"/>
    </source>
</evidence>
<dbReference type="EC" id="2.7.7.2" evidence="15"/>
<evidence type="ECO:0000259" key="16">
    <source>
        <dbReference type="SMART" id="SM00904"/>
    </source>
</evidence>
<accession>A0AAE9I6J5</accession>
<keyword evidence="12" id="KW-0511">Multifunctional enzyme</keyword>
<dbReference type="FunFam" id="3.40.50.620:FF:000021">
    <property type="entry name" value="Riboflavin biosynthesis protein"/>
    <property type="match status" value="1"/>
</dbReference>
<comment type="pathway">
    <text evidence="3 15">Cofactor biosynthesis; FMN biosynthesis; FMN from riboflavin (ATP route): step 1/1.</text>
</comment>
<evidence type="ECO:0000256" key="2">
    <source>
        <dbReference type="ARBA" id="ARBA00004726"/>
    </source>
</evidence>
<keyword evidence="9 15" id="KW-0418">Kinase</keyword>
<dbReference type="GO" id="GO:0009231">
    <property type="term" value="P:riboflavin biosynthetic process"/>
    <property type="evidence" value="ECO:0007669"/>
    <property type="project" value="InterPro"/>
</dbReference>
<keyword evidence="6 15" id="KW-0808">Transferase</keyword>
<feature type="domain" description="Riboflavin kinase" evidence="16">
    <location>
        <begin position="183"/>
        <end position="308"/>
    </location>
</feature>
<dbReference type="GO" id="GO:0008531">
    <property type="term" value="F:riboflavin kinase activity"/>
    <property type="evidence" value="ECO:0007669"/>
    <property type="project" value="UniProtKB-UniRule"/>
</dbReference>
<evidence type="ECO:0000256" key="10">
    <source>
        <dbReference type="ARBA" id="ARBA00022827"/>
    </source>
</evidence>
<organism evidence="17 18">
    <name type="scientific">Candidatus Blochmanniella camponoti</name>
    <dbReference type="NCBI Taxonomy" id="108080"/>
    <lineage>
        <taxon>Bacteria</taxon>
        <taxon>Pseudomonadati</taxon>
        <taxon>Pseudomonadota</taxon>
        <taxon>Gammaproteobacteria</taxon>
        <taxon>Enterobacterales</taxon>
        <taxon>Enterobacteriaceae</taxon>
        <taxon>ant endosymbionts</taxon>
        <taxon>Candidatus Blochmanniella</taxon>
    </lineage>
</organism>
<dbReference type="InterPro" id="IPR023468">
    <property type="entry name" value="Riboflavin_kinase"/>
</dbReference>
<dbReference type="NCBIfam" id="TIGR00083">
    <property type="entry name" value="ribF"/>
    <property type="match status" value="1"/>
</dbReference>
<comment type="function">
    <text evidence="1">Catalyzes the phosphorylation of riboflavin to FMN followed by the adenylation of FMN to FAD.</text>
</comment>
<comment type="pathway">
    <text evidence="2 15">Cofactor biosynthesis; FAD biosynthesis; FAD from FMN: step 1/1.</text>
</comment>
<dbReference type="SUPFAM" id="SSF82114">
    <property type="entry name" value="Riboflavin kinase-like"/>
    <property type="match status" value="1"/>
</dbReference>
<evidence type="ECO:0000256" key="13">
    <source>
        <dbReference type="ARBA" id="ARBA00047880"/>
    </source>
</evidence>
<dbReference type="KEGG" id="bhb:M9394_02190"/>
<dbReference type="NCBIfam" id="NF004163">
    <property type="entry name" value="PRK05627.1-6"/>
    <property type="match status" value="1"/>
</dbReference>
<dbReference type="GO" id="GO:0005524">
    <property type="term" value="F:ATP binding"/>
    <property type="evidence" value="ECO:0007669"/>
    <property type="project" value="UniProtKB-UniRule"/>
</dbReference>
<dbReference type="InterPro" id="IPR015864">
    <property type="entry name" value="FAD_synthase"/>
</dbReference>
<keyword evidence="4 15" id="KW-0285">Flavoprotein</keyword>
<evidence type="ECO:0000256" key="15">
    <source>
        <dbReference type="PIRNR" id="PIRNR004491"/>
    </source>
</evidence>
<dbReference type="RefSeq" id="WP_250249840.1">
    <property type="nucleotide sequence ID" value="NZ_CP097751.1"/>
</dbReference>
<dbReference type="SUPFAM" id="SSF52374">
    <property type="entry name" value="Nucleotidylyl transferase"/>
    <property type="match status" value="1"/>
</dbReference>
<dbReference type="EC" id="2.7.1.26" evidence="15"/>
<proteinExistence type="inferred from homology"/>
<evidence type="ECO:0000256" key="5">
    <source>
        <dbReference type="ARBA" id="ARBA00022643"/>
    </source>
</evidence>
<evidence type="ECO:0000256" key="9">
    <source>
        <dbReference type="ARBA" id="ARBA00022777"/>
    </source>
</evidence>
<keyword evidence="10 15" id="KW-0274">FAD</keyword>
<evidence type="ECO:0000313" key="18">
    <source>
        <dbReference type="Proteomes" id="UP001056323"/>
    </source>
</evidence>
<evidence type="ECO:0000256" key="1">
    <source>
        <dbReference type="ARBA" id="ARBA00002121"/>
    </source>
</evidence>
<keyword evidence="8 15" id="KW-0547">Nucleotide-binding</keyword>
<evidence type="ECO:0000256" key="6">
    <source>
        <dbReference type="ARBA" id="ARBA00022679"/>
    </source>
</evidence>
<dbReference type="InterPro" id="IPR014729">
    <property type="entry name" value="Rossmann-like_a/b/a_fold"/>
</dbReference>
<comment type="similarity">
    <text evidence="15">Belongs to the ribF family.</text>
</comment>
<dbReference type="InterPro" id="IPR023465">
    <property type="entry name" value="Riboflavin_kinase_dom_sf"/>
</dbReference>
<dbReference type="PIRSF" id="PIRSF004491">
    <property type="entry name" value="FAD_Synth"/>
    <property type="match status" value="1"/>
</dbReference>
<dbReference type="Gene3D" id="2.40.30.30">
    <property type="entry name" value="Riboflavin kinase-like"/>
    <property type="match status" value="1"/>
</dbReference>
<dbReference type="InterPro" id="IPR002606">
    <property type="entry name" value="Riboflavin_kinase_bac"/>
</dbReference>
<gene>
    <name evidence="17" type="primary">ribF</name>
    <name evidence="17" type="ORF">M9394_02190</name>
</gene>
<evidence type="ECO:0000256" key="7">
    <source>
        <dbReference type="ARBA" id="ARBA00022695"/>
    </source>
</evidence>
<dbReference type="GO" id="GO:0003919">
    <property type="term" value="F:FMN adenylyltransferase activity"/>
    <property type="evidence" value="ECO:0007669"/>
    <property type="project" value="UniProtKB-UniRule"/>
</dbReference>
<comment type="catalytic activity">
    <reaction evidence="14 15">
        <text>FMN + ATP + H(+) = FAD + diphosphate</text>
        <dbReference type="Rhea" id="RHEA:17237"/>
        <dbReference type="ChEBI" id="CHEBI:15378"/>
        <dbReference type="ChEBI" id="CHEBI:30616"/>
        <dbReference type="ChEBI" id="CHEBI:33019"/>
        <dbReference type="ChEBI" id="CHEBI:57692"/>
        <dbReference type="ChEBI" id="CHEBI:58210"/>
        <dbReference type="EC" id="2.7.7.2"/>
    </reaction>
</comment>
<dbReference type="GO" id="GO:0006747">
    <property type="term" value="P:FAD biosynthetic process"/>
    <property type="evidence" value="ECO:0007669"/>
    <property type="project" value="UniProtKB-UniRule"/>
</dbReference>
<keyword evidence="7 15" id="KW-0548">Nucleotidyltransferase</keyword>
<comment type="catalytic activity">
    <reaction evidence="13 15">
        <text>riboflavin + ATP = FMN + ADP + H(+)</text>
        <dbReference type="Rhea" id="RHEA:14357"/>
        <dbReference type="ChEBI" id="CHEBI:15378"/>
        <dbReference type="ChEBI" id="CHEBI:30616"/>
        <dbReference type="ChEBI" id="CHEBI:57986"/>
        <dbReference type="ChEBI" id="CHEBI:58210"/>
        <dbReference type="ChEBI" id="CHEBI:456216"/>
        <dbReference type="EC" id="2.7.1.26"/>
    </reaction>
</comment>
<sequence>MEFVRGLHNIKSHHKGCILTIGNFDGFHRGHQALLEKLQKKRNILKLPVVVMIFEPQPKEYLSNIIAIRLTRLRDKVNYLCTAGVDVILCITFNKKFAAIEAYNFIKNILISKLDVRFVYIGDDFRFGAFRKGDFILLKKIGKNEGFKVIRIATYFDENNRRISSTAIRVALVENRILDAELLLGHSYCISGRVVHGDELGRRIGFPTANVSLQGKRLPIHGVYAVEVYGISNHPLQGIANVGIRPTVTGKNQQKLEVHLLNVSTNLYTYHIKVVFLAKIRDEQYFSSVKILQRQIKSDIIKVRSYFNKINNINKIYKNGIIYK</sequence>
<dbReference type="AlphaFoldDB" id="A0AAE9I6J5"/>
<evidence type="ECO:0000256" key="4">
    <source>
        <dbReference type="ARBA" id="ARBA00022630"/>
    </source>
</evidence>
<dbReference type="Gene3D" id="3.40.50.620">
    <property type="entry name" value="HUPs"/>
    <property type="match status" value="1"/>
</dbReference>
<dbReference type="NCBIfam" id="NF004159">
    <property type="entry name" value="PRK05627.1-2"/>
    <property type="match status" value="1"/>
</dbReference>
<evidence type="ECO:0000313" key="17">
    <source>
        <dbReference type="EMBL" id="URJ27358.1"/>
    </source>
</evidence>
<evidence type="ECO:0000256" key="14">
    <source>
        <dbReference type="ARBA" id="ARBA00049494"/>
    </source>
</evidence>
<reference evidence="17" key="1">
    <citation type="submission" date="2022-05" db="EMBL/GenBank/DDBJ databases">
        <title>Impact of host demography and evolutionary history on endosymbiont molecular evolution: a test in carpenter ants (Genus Camponotus) and their Blochmannia endosymbionts.</title>
        <authorList>
            <person name="Manthey J.D."/>
            <person name="Giron J.C."/>
            <person name="Hruska J.P."/>
        </authorList>
    </citation>
    <scope>NUCLEOTIDE SEQUENCE</scope>
    <source>
        <strain evidence="17">C-049</strain>
    </source>
</reference>
<dbReference type="Pfam" id="PF01687">
    <property type="entry name" value="Flavokinase"/>
    <property type="match status" value="1"/>
</dbReference>
<keyword evidence="11 15" id="KW-0067">ATP-binding</keyword>
<dbReference type="PANTHER" id="PTHR22749">
    <property type="entry name" value="RIBOFLAVIN KINASE/FMN ADENYLYLTRANSFERASE"/>
    <property type="match status" value="1"/>
</dbReference>
<evidence type="ECO:0000256" key="8">
    <source>
        <dbReference type="ARBA" id="ARBA00022741"/>
    </source>
</evidence>
<dbReference type="PANTHER" id="PTHR22749:SF6">
    <property type="entry name" value="RIBOFLAVIN KINASE"/>
    <property type="match status" value="1"/>
</dbReference>
<dbReference type="SMART" id="SM00904">
    <property type="entry name" value="Flavokinase"/>
    <property type="match status" value="1"/>
</dbReference>
<dbReference type="EMBL" id="CP097751">
    <property type="protein sequence ID" value="URJ27358.1"/>
    <property type="molecule type" value="Genomic_DNA"/>
</dbReference>
<evidence type="ECO:0000256" key="11">
    <source>
        <dbReference type="ARBA" id="ARBA00022840"/>
    </source>
</evidence>
<dbReference type="Pfam" id="PF06574">
    <property type="entry name" value="FAD_syn"/>
    <property type="match status" value="1"/>
</dbReference>
<name>A0AAE9I6J5_9ENTR</name>
<dbReference type="InterPro" id="IPR015865">
    <property type="entry name" value="Riboflavin_kinase_bac/euk"/>
</dbReference>
<evidence type="ECO:0000256" key="3">
    <source>
        <dbReference type="ARBA" id="ARBA00005201"/>
    </source>
</evidence>
<dbReference type="Proteomes" id="UP001056323">
    <property type="component" value="Chromosome"/>
</dbReference>
<dbReference type="GO" id="GO:0009398">
    <property type="term" value="P:FMN biosynthetic process"/>
    <property type="evidence" value="ECO:0007669"/>
    <property type="project" value="UniProtKB-UniRule"/>
</dbReference>
<protein>
    <recommendedName>
        <fullName evidence="15">Riboflavin biosynthesis protein</fullName>
    </recommendedName>
    <domain>
        <recommendedName>
            <fullName evidence="15">Riboflavin kinase</fullName>
            <ecNumber evidence="15">2.7.1.26</ecNumber>
        </recommendedName>
        <alternativeName>
            <fullName evidence="15">Flavokinase</fullName>
        </alternativeName>
    </domain>
    <domain>
        <recommendedName>
            <fullName evidence="15">FMN adenylyltransferase</fullName>
            <ecNumber evidence="15">2.7.7.2</ecNumber>
        </recommendedName>
        <alternativeName>
            <fullName evidence="15">FAD pyrophosphorylase</fullName>
        </alternativeName>
        <alternativeName>
            <fullName evidence="15">FAD synthase</fullName>
        </alternativeName>
    </domain>
</protein>
<keyword evidence="5 15" id="KW-0288">FMN</keyword>